<accession>A0ABQ6FI09</accession>
<keyword evidence="2" id="KW-1133">Transmembrane helix</keyword>
<gene>
    <name evidence="3" type="ORF">KDH_05880</name>
</gene>
<keyword evidence="2" id="KW-0812">Transmembrane</keyword>
<keyword evidence="4" id="KW-1185">Reference proteome</keyword>
<dbReference type="RefSeq" id="WP_338247445.1">
    <property type="nucleotide sequence ID" value="NZ_BSRI01000001.1"/>
</dbReference>
<comment type="caution">
    <text evidence="3">The sequence shown here is derived from an EMBL/GenBank/DDBJ whole genome shotgun (WGS) entry which is preliminary data.</text>
</comment>
<evidence type="ECO:0000313" key="4">
    <source>
        <dbReference type="Proteomes" id="UP001344906"/>
    </source>
</evidence>
<dbReference type="Proteomes" id="UP001344906">
    <property type="component" value="Unassembled WGS sequence"/>
</dbReference>
<feature type="transmembrane region" description="Helical" evidence="2">
    <location>
        <begin position="37"/>
        <end position="58"/>
    </location>
</feature>
<name>A0ABQ6FI09_9CHLR</name>
<proteinExistence type="predicted"/>
<evidence type="ECO:0000313" key="3">
    <source>
        <dbReference type="EMBL" id="GLV53736.1"/>
    </source>
</evidence>
<feature type="compositionally biased region" description="Acidic residues" evidence="1">
    <location>
        <begin position="11"/>
        <end position="26"/>
    </location>
</feature>
<evidence type="ECO:0000256" key="2">
    <source>
        <dbReference type="SAM" id="Phobius"/>
    </source>
</evidence>
<organism evidence="3 4">
    <name type="scientific">Dictyobacter halimunensis</name>
    <dbReference type="NCBI Taxonomy" id="3026934"/>
    <lineage>
        <taxon>Bacteria</taxon>
        <taxon>Bacillati</taxon>
        <taxon>Chloroflexota</taxon>
        <taxon>Ktedonobacteria</taxon>
        <taxon>Ktedonobacterales</taxon>
        <taxon>Dictyobacteraceae</taxon>
        <taxon>Dictyobacter</taxon>
    </lineage>
</organism>
<keyword evidence="2" id="KW-0472">Membrane</keyword>
<reference evidence="3 4" key="1">
    <citation type="submission" date="2023-02" db="EMBL/GenBank/DDBJ databases">
        <title>Dictyobacter halimunensis sp. nov., a new member of the class Ktedonobacteria from forest soil in a geothermal area.</title>
        <authorList>
            <person name="Rachmania M.K."/>
            <person name="Ningsih F."/>
            <person name="Sakai Y."/>
            <person name="Yabe S."/>
            <person name="Yokota A."/>
            <person name="Sjamsuridzal W."/>
        </authorList>
    </citation>
    <scope>NUCLEOTIDE SEQUENCE [LARGE SCALE GENOMIC DNA]</scope>
    <source>
        <strain evidence="3 4">S3.2.2.5</strain>
    </source>
</reference>
<protein>
    <submittedName>
        <fullName evidence="3">Uncharacterized protein</fullName>
    </submittedName>
</protein>
<sequence length="85" mass="9454">MQNHSNGQIDNIDEQELDQQGEEEEVAEIIPPRKTNWLLWAIIILVIIGFAIFGVTTLQHHPPLPSDTTGALYHLVTSTASILPL</sequence>
<evidence type="ECO:0000256" key="1">
    <source>
        <dbReference type="SAM" id="MobiDB-lite"/>
    </source>
</evidence>
<dbReference type="EMBL" id="BSRI01000001">
    <property type="protein sequence ID" value="GLV53736.1"/>
    <property type="molecule type" value="Genomic_DNA"/>
</dbReference>
<feature type="region of interest" description="Disordered" evidence="1">
    <location>
        <begin position="1"/>
        <end position="26"/>
    </location>
</feature>